<proteinExistence type="predicted"/>
<name>A0AA91GHV7_9ENTE</name>
<dbReference type="Proteomes" id="UP000183039">
    <property type="component" value="Unassembled WGS sequence"/>
</dbReference>
<accession>A0AA91GHV7</accession>
<gene>
    <name evidence="1" type="ORF">RV15_GL003221</name>
</gene>
<reference evidence="1 2" key="1">
    <citation type="submission" date="2014-12" db="EMBL/GenBank/DDBJ databases">
        <title>Draft genome sequences of 29 type strains of Enterococci.</title>
        <authorList>
            <person name="Zhong Z."/>
            <person name="Sun Z."/>
            <person name="Liu W."/>
            <person name="Zhang W."/>
            <person name="Zhang H."/>
        </authorList>
    </citation>
    <scope>NUCLEOTIDE SEQUENCE [LARGE SCALE GENOMIC DNA]</scope>
    <source>
        <strain evidence="1 2">DSM 22801</strain>
    </source>
</reference>
<protein>
    <recommendedName>
        <fullName evidence="3">Cyclic lactone autoinducer peptide</fullName>
    </recommendedName>
</protein>
<comment type="caution">
    <text evidence="1">The sequence shown here is derived from an EMBL/GenBank/DDBJ whole genome shotgun (WGS) entry which is preliminary data.</text>
</comment>
<dbReference type="EMBL" id="JXLC01000006">
    <property type="protein sequence ID" value="OJG92428.1"/>
    <property type="molecule type" value="Genomic_DNA"/>
</dbReference>
<dbReference type="NCBIfam" id="TIGR04223">
    <property type="entry name" value="quorum_AgrD"/>
    <property type="match status" value="1"/>
</dbReference>
<dbReference type="InterPro" id="IPR009229">
    <property type="entry name" value="AgrD"/>
</dbReference>
<evidence type="ECO:0000313" key="1">
    <source>
        <dbReference type="EMBL" id="OJG92428.1"/>
    </source>
</evidence>
<evidence type="ECO:0008006" key="3">
    <source>
        <dbReference type="Google" id="ProtNLM"/>
    </source>
</evidence>
<dbReference type="AlphaFoldDB" id="A0AA91GHV7"/>
<sequence>MKKLLVRLFTGWGSQNLVMCCGGFMDEPEMPKELLEELK</sequence>
<organism evidence="1 2">
    <name type="scientific">Enterococcus silesiacus</name>
    <dbReference type="NCBI Taxonomy" id="332949"/>
    <lineage>
        <taxon>Bacteria</taxon>
        <taxon>Bacillati</taxon>
        <taxon>Bacillota</taxon>
        <taxon>Bacilli</taxon>
        <taxon>Lactobacillales</taxon>
        <taxon>Enterococcaceae</taxon>
        <taxon>Enterococcus</taxon>
    </lineage>
</organism>
<evidence type="ECO:0000313" key="2">
    <source>
        <dbReference type="Proteomes" id="UP000183039"/>
    </source>
</evidence>
<dbReference type="RefSeq" id="WP_083429119.1">
    <property type="nucleotide sequence ID" value="NZ_JXLC01000006.1"/>
</dbReference>